<organism evidence="2 3">
    <name type="scientific">Pseudomonas fluorescens</name>
    <dbReference type="NCBI Taxonomy" id="294"/>
    <lineage>
        <taxon>Bacteria</taxon>
        <taxon>Pseudomonadati</taxon>
        <taxon>Pseudomonadota</taxon>
        <taxon>Gammaproteobacteria</taxon>
        <taxon>Pseudomonadales</taxon>
        <taxon>Pseudomonadaceae</taxon>
        <taxon>Pseudomonas</taxon>
    </lineage>
</organism>
<name>A0A5E6ZNU5_PSEFL</name>
<evidence type="ECO:0000313" key="2">
    <source>
        <dbReference type="EMBL" id="VVN68068.1"/>
    </source>
</evidence>
<gene>
    <name evidence="2" type="ORF">PS712_00232</name>
</gene>
<dbReference type="EMBL" id="CABVIB010000001">
    <property type="protein sequence ID" value="VVN68068.1"/>
    <property type="molecule type" value="Genomic_DNA"/>
</dbReference>
<keyword evidence="1" id="KW-1133">Transmembrane helix</keyword>
<sequence>MHLDTKRIHLHVQELVMTQSQRLKYSILISLVVLGIMFGLSYLQNTGVISEKLFQYIAIGVAVVVVVINGVMRRKVKP</sequence>
<evidence type="ECO:0000256" key="1">
    <source>
        <dbReference type="SAM" id="Phobius"/>
    </source>
</evidence>
<evidence type="ECO:0000313" key="3">
    <source>
        <dbReference type="Proteomes" id="UP000326018"/>
    </source>
</evidence>
<keyword evidence="1" id="KW-0812">Transmembrane</keyword>
<accession>A0A5E6ZNU5</accession>
<feature type="transmembrane region" description="Helical" evidence="1">
    <location>
        <begin position="23"/>
        <end position="41"/>
    </location>
</feature>
<dbReference type="Proteomes" id="UP000326018">
    <property type="component" value="Unassembled WGS sequence"/>
</dbReference>
<protein>
    <submittedName>
        <fullName evidence="2">Uncharacterized protein</fullName>
    </submittedName>
</protein>
<dbReference type="AlphaFoldDB" id="A0A5E6ZNU5"/>
<feature type="transmembrane region" description="Helical" evidence="1">
    <location>
        <begin position="53"/>
        <end position="72"/>
    </location>
</feature>
<keyword evidence="1" id="KW-0472">Membrane</keyword>
<reference evidence="2 3" key="1">
    <citation type="submission" date="2019-09" db="EMBL/GenBank/DDBJ databases">
        <authorList>
            <person name="Chandra G."/>
            <person name="Truman W A."/>
        </authorList>
    </citation>
    <scope>NUCLEOTIDE SEQUENCE [LARGE SCALE GENOMIC DNA]</scope>
    <source>
        <strain evidence="2">PS712</strain>
    </source>
</reference>
<proteinExistence type="predicted"/>